<comment type="caution">
    <text evidence="1">The sequence shown here is derived from an EMBL/GenBank/DDBJ whole genome shotgun (WGS) entry which is preliminary data.</text>
</comment>
<sequence length="733" mass="80021">MVSFGPSGLRPRKRVKRVSELGAVEFEASGAELMDIQAAEWADALVNKAQRGHNSDEVARLDGLATHPFESAVEVGKSIDAALVEVSSLVESLGASIGAVDKVSASQHKAQPQGQLSQFQILNMLAVETKHERSHHRAELAVSAKSAALKRAAQTLKHRKKELESWVQVQHSRSESLLSLRHLAGGLGNLHVSESGAGSISLKVFESAGVSYRLGSEPSNSNVPLTSALTTHPDPCLHLVLQGDEQHQPSAYHLTASLADAGILPGHSGNVHQYDVDQALNEAFTPNLSALSLSEENESQSENAGGVTRNIDRIVSVIRGRRVEQCYRELFKDIIEEICQSGREESSEAHTRTFNVASIGADELVMGCGSMDQALALRAVQRSFNTSALVETSGVPSENPILALGPLVRMLLLSSYAQHEFGHGSSPRSVRMGNVEGALESVSQMVSYLVAIDAMYQMLVYCCEKMRVHVRWIRSLDMLLEKGDRGRMPHLGFAAQIWATAYDGDGTSALLGTVYVNPFKLEPDFQGTSEGVGARCTDWVQFFPALSLAMIKSWSVEAQMPRSMPRDLLAHDDPRSAALANDAPRSVQIFHGIRSTESWNKLTPADSQLPDMISILLCVRLLDELEVASRYSVPYVFDIDRQGFSILVCDLAHRSILGKVRPGGGAKRPHLTVYLNYKEDTDQQTQVDLPATDFTDQEEGRIGKWMDLLSEMVRHPFANLDDVRAGLVPRLGA</sequence>
<evidence type="ECO:0000313" key="1">
    <source>
        <dbReference type="EMBL" id="KAA8496547.1"/>
    </source>
</evidence>
<name>A0A5J4Z1J6_PORPP</name>
<evidence type="ECO:0000313" key="2">
    <source>
        <dbReference type="Proteomes" id="UP000324585"/>
    </source>
</evidence>
<keyword evidence="2" id="KW-1185">Reference proteome</keyword>
<dbReference type="EMBL" id="VRMN01000002">
    <property type="protein sequence ID" value="KAA8496547.1"/>
    <property type="molecule type" value="Genomic_DNA"/>
</dbReference>
<gene>
    <name evidence="1" type="ORF">FVE85_0276</name>
</gene>
<dbReference type="OrthoDB" id="2748at2759"/>
<accession>A0A5J4Z1J6</accession>
<reference evidence="2" key="1">
    <citation type="journal article" date="2019" name="Nat. Commun.">
        <title>Expansion of phycobilisome linker gene families in mesophilic red algae.</title>
        <authorList>
            <person name="Lee J."/>
            <person name="Kim D."/>
            <person name="Bhattacharya D."/>
            <person name="Yoon H.S."/>
        </authorList>
    </citation>
    <scope>NUCLEOTIDE SEQUENCE [LARGE SCALE GENOMIC DNA]</scope>
    <source>
        <strain evidence="2">CCMP 1328</strain>
    </source>
</reference>
<dbReference type="Proteomes" id="UP000324585">
    <property type="component" value="Unassembled WGS sequence"/>
</dbReference>
<protein>
    <submittedName>
        <fullName evidence="1">Uncharacterized protein</fullName>
    </submittedName>
</protein>
<dbReference type="AlphaFoldDB" id="A0A5J4Z1J6"/>
<proteinExistence type="predicted"/>
<organism evidence="1 2">
    <name type="scientific">Porphyridium purpureum</name>
    <name type="common">Red alga</name>
    <name type="synonym">Porphyridium cruentum</name>
    <dbReference type="NCBI Taxonomy" id="35688"/>
    <lineage>
        <taxon>Eukaryota</taxon>
        <taxon>Rhodophyta</taxon>
        <taxon>Bangiophyceae</taxon>
        <taxon>Porphyridiales</taxon>
        <taxon>Porphyridiaceae</taxon>
        <taxon>Porphyridium</taxon>
    </lineage>
</organism>